<evidence type="ECO:0000313" key="3">
    <source>
        <dbReference type="Proteomes" id="UP001462961"/>
    </source>
</evidence>
<reference evidence="2 3" key="1">
    <citation type="submission" date="2024-01" db="EMBL/GenBank/DDBJ databases">
        <title>The diversity of rhizobia nodulating Mimosa spp. in eleven states of Brazil covering several biomes is determined by host plant, location, and edaphic factors.</title>
        <authorList>
            <person name="Rouws L."/>
            <person name="Barauna A."/>
            <person name="Beukes C."/>
            <person name="De Faria S.M."/>
            <person name="Gross E."/>
            <person name="Dos Reis Junior F.B."/>
            <person name="Simon M."/>
            <person name="Maluk M."/>
            <person name="Odee D.W."/>
            <person name="Kenicer G."/>
            <person name="Young J.P.W."/>
            <person name="Reis V.M."/>
            <person name="Zilli J."/>
            <person name="James E.K."/>
        </authorList>
    </citation>
    <scope>NUCLEOTIDE SEQUENCE [LARGE SCALE GENOMIC DNA]</scope>
    <source>
        <strain evidence="2 3">JHI1651</strain>
    </source>
</reference>
<dbReference type="Proteomes" id="UP001462961">
    <property type="component" value="Unassembled WGS sequence"/>
</dbReference>
<sequence length="113" mass="12132">MTHSTFGGGGGNAPEVSDVYVVAIYDPKTGKILHTHNVTVFKGGRSVTEKEALDTAFARASDAGHQTDNLKSTVSKNPQHGRSPHKIDLATGQFIPVPAKRPLPRQLSERKDS</sequence>
<accession>A0ABV0E8D3</accession>
<keyword evidence="3" id="KW-1185">Reference proteome</keyword>
<proteinExistence type="predicted"/>
<dbReference type="EMBL" id="JAYLVJ010000085">
    <property type="protein sequence ID" value="MEO1759683.1"/>
    <property type="molecule type" value="Genomic_DNA"/>
</dbReference>
<evidence type="ECO:0000256" key="1">
    <source>
        <dbReference type="SAM" id="MobiDB-lite"/>
    </source>
</evidence>
<name>A0ABV0E8D3_9BURK</name>
<protein>
    <submittedName>
        <fullName evidence="2">Uncharacterized protein</fullName>
    </submittedName>
</protein>
<comment type="caution">
    <text evidence="2">The sequence shown here is derived from an EMBL/GenBank/DDBJ whole genome shotgun (WGS) entry which is preliminary data.</text>
</comment>
<evidence type="ECO:0000313" key="2">
    <source>
        <dbReference type="EMBL" id="MEO1759683.1"/>
    </source>
</evidence>
<dbReference type="RefSeq" id="WP_146174482.1">
    <property type="nucleotide sequence ID" value="NZ_JAKUCO010000091.1"/>
</dbReference>
<feature type="compositionally biased region" description="Polar residues" evidence="1">
    <location>
        <begin position="64"/>
        <end position="80"/>
    </location>
</feature>
<feature type="region of interest" description="Disordered" evidence="1">
    <location>
        <begin position="59"/>
        <end position="113"/>
    </location>
</feature>
<gene>
    <name evidence="2" type="ORF">VOI32_38170</name>
</gene>
<organism evidence="2 3">
    <name type="scientific">Paraburkholderia caribensis</name>
    <dbReference type="NCBI Taxonomy" id="75105"/>
    <lineage>
        <taxon>Bacteria</taxon>
        <taxon>Pseudomonadati</taxon>
        <taxon>Pseudomonadota</taxon>
        <taxon>Betaproteobacteria</taxon>
        <taxon>Burkholderiales</taxon>
        <taxon>Burkholderiaceae</taxon>
        <taxon>Paraburkholderia</taxon>
    </lineage>
</organism>